<keyword evidence="3" id="KW-1185">Reference proteome</keyword>
<name>A0ABY6CHQ2_9HYPH</name>
<evidence type="ECO:0000256" key="1">
    <source>
        <dbReference type="SAM" id="SignalP"/>
    </source>
</evidence>
<dbReference type="EMBL" id="CP104965">
    <property type="protein sequence ID" value="UXN71761.1"/>
    <property type="molecule type" value="Genomic_DNA"/>
</dbReference>
<sequence length="101" mass="10992">MTKANRLVPLLAAVLAVTVVTGPVMAAPEAAIVLQYKLTDGTLKPLLFTAPEGLSLADCRSQIRDVLPTFKRQVEQMAIPEFSGAEFVDAKCERYSEDLLK</sequence>
<evidence type="ECO:0000313" key="2">
    <source>
        <dbReference type="EMBL" id="UXN71761.1"/>
    </source>
</evidence>
<protein>
    <recommendedName>
        <fullName evidence="4">UrcA family protein</fullName>
    </recommendedName>
</protein>
<keyword evidence="1" id="KW-0732">Signal</keyword>
<evidence type="ECO:0008006" key="4">
    <source>
        <dbReference type="Google" id="ProtNLM"/>
    </source>
</evidence>
<gene>
    <name evidence="2" type="ORF">N8A98_11535</name>
</gene>
<feature type="signal peptide" evidence="1">
    <location>
        <begin position="1"/>
        <end position="26"/>
    </location>
</feature>
<reference evidence="2 3" key="1">
    <citation type="submission" date="2022-09" db="EMBL/GenBank/DDBJ databases">
        <title>Interaction between co-microsymbionts with complementary sets of symbiotic genes in legume-rhizobium systems.</title>
        <authorList>
            <person name="Safronova V."/>
            <person name="Sazanova A."/>
            <person name="Afonin A."/>
            <person name="Chirak E."/>
        </authorList>
    </citation>
    <scope>NUCLEOTIDE SEQUENCE [LARGE SCALE GENOMIC DNA]</scope>
    <source>
        <strain evidence="2 3">A18/4-1</strain>
    </source>
</reference>
<evidence type="ECO:0000313" key="3">
    <source>
        <dbReference type="Proteomes" id="UP001061862"/>
    </source>
</evidence>
<proteinExistence type="predicted"/>
<dbReference type="RefSeq" id="WP_262171469.1">
    <property type="nucleotide sequence ID" value="NZ_CP104965.1"/>
</dbReference>
<accession>A0ABY6CHQ2</accession>
<dbReference type="Proteomes" id="UP001061862">
    <property type="component" value="Chromosome"/>
</dbReference>
<feature type="chain" id="PRO_5046643700" description="UrcA family protein" evidence="1">
    <location>
        <begin position="27"/>
        <end position="101"/>
    </location>
</feature>
<organism evidence="2 3">
    <name type="scientific">Devosia neptuniae</name>
    <dbReference type="NCBI Taxonomy" id="191302"/>
    <lineage>
        <taxon>Bacteria</taxon>
        <taxon>Pseudomonadati</taxon>
        <taxon>Pseudomonadota</taxon>
        <taxon>Alphaproteobacteria</taxon>
        <taxon>Hyphomicrobiales</taxon>
        <taxon>Devosiaceae</taxon>
        <taxon>Devosia</taxon>
    </lineage>
</organism>